<dbReference type="Gene3D" id="3.40.50.1820">
    <property type="entry name" value="alpha/beta hydrolase"/>
    <property type="match status" value="1"/>
</dbReference>
<reference evidence="8" key="1">
    <citation type="submission" date="2025-08" db="UniProtKB">
        <authorList>
            <consortium name="Ensembl"/>
        </authorList>
    </citation>
    <scope>IDENTIFICATION</scope>
</reference>
<evidence type="ECO:0000256" key="2">
    <source>
        <dbReference type="ARBA" id="ARBA00022801"/>
    </source>
</evidence>
<evidence type="ECO:0000313" key="8">
    <source>
        <dbReference type="Ensembl" id="ENSHCOP00000011944.1"/>
    </source>
</evidence>
<protein>
    <submittedName>
        <fullName evidence="8">Neutral cholesterol ester hydrolase 1a</fullName>
    </submittedName>
</protein>
<dbReference type="KEGG" id="hcq:109517304"/>
<feature type="active site" evidence="4">
    <location>
        <position position="353"/>
    </location>
</feature>
<name>A0A3Q2Y343_HIPCM</name>
<feature type="chain" id="PRO_5018718596" evidence="6">
    <location>
        <begin position="22"/>
        <end position="413"/>
    </location>
</feature>
<keyword evidence="6" id="KW-0732">Signal</keyword>
<feature type="signal peptide" evidence="6">
    <location>
        <begin position="1"/>
        <end position="21"/>
    </location>
</feature>
<dbReference type="GeneTree" id="ENSGT00940000156699"/>
<evidence type="ECO:0000256" key="5">
    <source>
        <dbReference type="PROSITE-ProRule" id="PRU10038"/>
    </source>
</evidence>
<dbReference type="Ensembl" id="ENSHCOT00000018829.1">
    <property type="protein sequence ID" value="ENSHCOP00000011944.1"/>
    <property type="gene ID" value="ENSHCOG00000014877.1"/>
</dbReference>
<evidence type="ECO:0000256" key="1">
    <source>
        <dbReference type="ARBA" id="ARBA00010515"/>
    </source>
</evidence>
<evidence type="ECO:0000313" key="9">
    <source>
        <dbReference type="Proteomes" id="UP000264820"/>
    </source>
</evidence>
<dbReference type="PANTHER" id="PTHR48081">
    <property type="entry name" value="AB HYDROLASE SUPERFAMILY PROTEIN C4A8.06C"/>
    <property type="match status" value="1"/>
</dbReference>
<dbReference type="AlphaFoldDB" id="A0A3Q2Y343"/>
<dbReference type="Proteomes" id="UP000264820">
    <property type="component" value="Unplaced"/>
</dbReference>
<dbReference type="RefSeq" id="XP_019727932.1">
    <property type="nucleotide sequence ID" value="XM_019872373.1"/>
</dbReference>
<feature type="domain" description="Alpha/beta hydrolase fold-3" evidence="7">
    <location>
        <begin position="115"/>
        <end position="275"/>
    </location>
</feature>
<sequence>MWLLTAVIAACLAMPLRYCLCKPLPAAIRQQWKLRLLGDLIKFVIGLAHVMERLGLGHHVKAARESSKGLEGIAEKLTGKPGAGDLAVSDAVFNSVPVRVYRPLTSAEGHLRRGLLYIHGGGWAYGSAKDGAYDQGCRKMSRDLDMVVVSVDYRLYPESCFPTPFLDCLTAAKHFLSPEVLAEYAVDPQRVAVSGDSAGGNLAAALAQQIAMDDGMRVKFSVQALIYPALQALDFNTPSYQQNRDMVVLNRPVMVQFWLQYLGADLSLKPHFLANRHSSDVAPELKARADWTTLLQPKYCKDYLPVRDEEHRKMQRILDEIPGLLDVRAAPLLAGPEVLAKCPRAYVMTCEYDVLRDDGLMYARRLSDAGVAVAAEHHPDGFHACFSLTTWPFTFDVGVRAFGAYVQWLRDNL</sequence>
<feature type="domain" description="Alpha/beta hydrolase fold-3" evidence="7">
    <location>
        <begin position="323"/>
        <end position="386"/>
    </location>
</feature>
<keyword evidence="2" id="KW-0378">Hydrolase</keyword>
<dbReference type="InterPro" id="IPR050300">
    <property type="entry name" value="GDXG_lipolytic_enzyme"/>
</dbReference>
<dbReference type="InterPro" id="IPR033140">
    <property type="entry name" value="Lipase_GDXG_put_SER_AS"/>
</dbReference>
<comment type="similarity">
    <text evidence="1">Belongs to the 'GDXG' lipolytic enzyme family.</text>
</comment>
<dbReference type="InterPro" id="IPR017157">
    <property type="entry name" value="Arylacetamide_deacetylase"/>
</dbReference>
<dbReference type="Pfam" id="PF07859">
    <property type="entry name" value="Abhydrolase_3"/>
    <property type="match status" value="2"/>
</dbReference>
<dbReference type="GeneID" id="109517304"/>
<dbReference type="STRING" id="109280.ENSHCOP00000011944"/>
<dbReference type="GO" id="GO:0016020">
    <property type="term" value="C:membrane"/>
    <property type="evidence" value="ECO:0007669"/>
    <property type="project" value="InterPro"/>
</dbReference>
<accession>A0A3Q2Y343</accession>
<proteinExistence type="inferred from homology"/>
<dbReference type="OrthoDB" id="408631at2759"/>
<dbReference type="PANTHER" id="PTHR48081:SF28">
    <property type="entry name" value="ALPHA_BETA HYDROLASE FOLD-3 DOMAIN-CONTAINING PROTEIN"/>
    <property type="match status" value="1"/>
</dbReference>
<dbReference type="PIRSF" id="PIRSF037251">
    <property type="entry name" value="Arylacetamide_deacetylase"/>
    <property type="match status" value="1"/>
</dbReference>
<dbReference type="InterPro" id="IPR029058">
    <property type="entry name" value="AB_hydrolase_fold"/>
</dbReference>
<organism evidence="8 9">
    <name type="scientific">Hippocampus comes</name>
    <name type="common">Tiger tail seahorse</name>
    <dbReference type="NCBI Taxonomy" id="109280"/>
    <lineage>
        <taxon>Eukaryota</taxon>
        <taxon>Metazoa</taxon>
        <taxon>Chordata</taxon>
        <taxon>Craniata</taxon>
        <taxon>Vertebrata</taxon>
        <taxon>Euteleostomi</taxon>
        <taxon>Actinopterygii</taxon>
        <taxon>Neopterygii</taxon>
        <taxon>Teleostei</taxon>
        <taxon>Neoteleostei</taxon>
        <taxon>Acanthomorphata</taxon>
        <taxon>Syngnathiaria</taxon>
        <taxon>Syngnathiformes</taxon>
        <taxon>Syngnathoidei</taxon>
        <taxon>Syngnathidae</taxon>
        <taxon>Hippocampus</taxon>
    </lineage>
</organism>
<dbReference type="GO" id="GO:0052689">
    <property type="term" value="F:carboxylic ester hydrolase activity"/>
    <property type="evidence" value="ECO:0007669"/>
    <property type="project" value="InterPro"/>
</dbReference>
<evidence type="ECO:0000259" key="7">
    <source>
        <dbReference type="Pfam" id="PF07859"/>
    </source>
</evidence>
<reference evidence="8" key="2">
    <citation type="submission" date="2025-09" db="UniProtKB">
        <authorList>
            <consortium name="Ensembl"/>
        </authorList>
    </citation>
    <scope>IDENTIFICATION</scope>
</reference>
<evidence type="ECO:0000256" key="4">
    <source>
        <dbReference type="PIRSR" id="PIRSR037251-1"/>
    </source>
</evidence>
<keyword evidence="9" id="KW-1185">Reference proteome</keyword>
<dbReference type="OMA" id="KCPRAYV"/>
<keyword evidence="3" id="KW-1015">Disulfide bond</keyword>
<feature type="active site" evidence="4">
    <location>
        <position position="383"/>
    </location>
</feature>
<dbReference type="PROSITE" id="PS01174">
    <property type="entry name" value="LIPASE_GDXG_SER"/>
    <property type="match status" value="1"/>
</dbReference>
<dbReference type="InterPro" id="IPR013094">
    <property type="entry name" value="AB_hydrolase_3"/>
</dbReference>
<evidence type="ECO:0000256" key="6">
    <source>
        <dbReference type="SAM" id="SignalP"/>
    </source>
</evidence>
<evidence type="ECO:0000256" key="3">
    <source>
        <dbReference type="ARBA" id="ARBA00023157"/>
    </source>
</evidence>
<feature type="active site" evidence="4 5">
    <location>
        <position position="197"/>
    </location>
</feature>
<dbReference type="SUPFAM" id="SSF53474">
    <property type="entry name" value="alpha/beta-Hydrolases"/>
    <property type="match status" value="1"/>
</dbReference>